<dbReference type="GO" id="GO:0016757">
    <property type="term" value="F:glycosyltransferase activity"/>
    <property type="evidence" value="ECO:0007669"/>
    <property type="project" value="UniProtKB-KW"/>
</dbReference>
<gene>
    <name evidence="2" type="ORF">ACKQTC_00450</name>
</gene>
<dbReference type="InterPro" id="IPR029057">
    <property type="entry name" value="PRTase-like"/>
</dbReference>
<organism evidence="2 3">
    <name type="scientific">Peptococcus simiae</name>
    <dbReference type="NCBI Taxonomy" id="1643805"/>
    <lineage>
        <taxon>Bacteria</taxon>
        <taxon>Bacillati</taxon>
        <taxon>Bacillota</taxon>
        <taxon>Clostridia</taxon>
        <taxon>Eubacteriales</taxon>
        <taxon>Peptococcaceae</taxon>
        <taxon>Peptococcus</taxon>
    </lineage>
</organism>
<name>A0ABW9GX84_9FIRM</name>
<evidence type="ECO:0000313" key="3">
    <source>
        <dbReference type="Proteomes" id="UP001631949"/>
    </source>
</evidence>
<evidence type="ECO:0000313" key="2">
    <source>
        <dbReference type="EMBL" id="MFM9412852.1"/>
    </source>
</evidence>
<feature type="domain" description="Phosphoribosyltransferase" evidence="1">
    <location>
        <begin position="54"/>
        <end position="151"/>
    </location>
</feature>
<keyword evidence="2" id="KW-0328">Glycosyltransferase</keyword>
<accession>A0ABW9GX84</accession>
<proteinExistence type="predicted"/>
<reference evidence="2 3" key="1">
    <citation type="journal article" date="2016" name="Int. J. Syst. Evol. Microbiol.">
        <title>Peptococcus simiae sp. nov., isolated from rhesus macaque faeces and emended description of the genus Peptococcus.</title>
        <authorList>
            <person name="Shkoporov A.N."/>
            <person name="Efimov B.A."/>
            <person name="Kondova I."/>
            <person name="Ouwerling B."/>
            <person name="Chaplin A.V."/>
            <person name="Shcherbakova V.A."/>
            <person name="Langermans J.A.M."/>
        </authorList>
    </citation>
    <scope>NUCLEOTIDE SEQUENCE [LARGE SCALE GENOMIC DNA]</scope>
    <source>
        <strain evidence="2 3">M108</strain>
    </source>
</reference>
<dbReference type="Gene3D" id="3.40.50.2020">
    <property type="match status" value="1"/>
</dbReference>
<dbReference type="CDD" id="cd06223">
    <property type="entry name" value="PRTases_typeI"/>
    <property type="match status" value="1"/>
</dbReference>
<dbReference type="Proteomes" id="UP001631949">
    <property type="component" value="Unassembled WGS sequence"/>
</dbReference>
<sequence>MRKFINIGVAGVERRLPLYQVDEDTFEAVFTVFNDVELTKAAATELLDRVPAFDCILTEETQGVPLAYEMTRQAGLPRYIVARKQAKAHMDDVVAMQMEGTEDVPLDVRKLYLSQEDAAFIKGKRVLLVDDCVLYGSTMYALNELVEALGGYTTGKATIMVQEDASLFPDLVSLVSLPVYTADQVADLPMAPIGQDRVADLDGEADYE</sequence>
<comment type="caution">
    <text evidence="2">The sequence shown here is derived from an EMBL/GenBank/DDBJ whole genome shotgun (WGS) entry which is preliminary data.</text>
</comment>
<protein>
    <submittedName>
        <fullName evidence="2">Phosphoribosyltransferase family protein</fullName>
    </submittedName>
</protein>
<keyword evidence="3" id="KW-1185">Reference proteome</keyword>
<evidence type="ECO:0000259" key="1">
    <source>
        <dbReference type="Pfam" id="PF00156"/>
    </source>
</evidence>
<dbReference type="SUPFAM" id="SSF53271">
    <property type="entry name" value="PRTase-like"/>
    <property type="match status" value="1"/>
</dbReference>
<keyword evidence="2" id="KW-0808">Transferase</keyword>
<dbReference type="EMBL" id="JBJUVG010000001">
    <property type="protein sequence ID" value="MFM9412852.1"/>
    <property type="molecule type" value="Genomic_DNA"/>
</dbReference>
<dbReference type="PANTHER" id="PTHR43218">
    <property type="entry name" value="PHOSPHORIBOSYLTRANSFERASE-RELATED"/>
    <property type="match status" value="1"/>
</dbReference>
<dbReference type="Pfam" id="PF00156">
    <property type="entry name" value="Pribosyltran"/>
    <property type="match status" value="1"/>
</dbReference>
<dbReference type="RefSeq" id="WP_408976483.1">
    <property type="nucleotide sequence ID" value="NZ_JBJUVG010000001.1"/>
</dbReference>
<dbReference type="InterPro" id="IPR000836">
    <property type="entry name" value="PRTase_dom"/>
</dbReference>
<dbReference type="PANTHER" id="PTHR43218:SF1">
    <property type="entry name" value="PHOSPHORIBOSYLTRANSFERASE"/>
    <property type="match status" value="1"/>
</dbReference>